<feature type="domain" description="RNA helicase HrpA C-terminal" evidence="1">
    <location>
        <begin position="3"/>
        <end position="28"/>
    </location>
</feature>
<gene>
    <name evidence="2" type="ORF">FOG94_01405</name>
</gene>
<dbReference type="Proteomes" id="UP000319068">
    <property type="component" value="Chromosome"/>
</dbReference>
<accession>A0ABX5X719</accession>
<name>A0ABX5X719_CELCE</name>
<dbReference type="Pfam" id="PF11898">
    <property type="entry name" value="DUF3418"/>
    <property type="match status" value="1"/>
</dbReference>
<evidence type="ECO:0000313" key="3">
    <source>
        <dbReference type="Proteomes" id="UP000319068"/>
    </source>
</evidence>
<reference evidence="2 3" key="1">
    <citation type="submission" date="2019-07" db="EMBL/GenBank/DDBJ databases">
        <title>Complete Genome Sequence and Methylome Analysis of Arthrobacter luteus NEB113.</title>
        <authorList>
            <person name="Fomenkov A."/>
            <person name="Anton B.P."/>
            <person name="Vincze T."/>
            <person name="Roberts R.J."/>
        </authorList>
    </citation>
    <scope>NUCLEOTIDE SEQUENCE [LARGE SCALE GENOMIC DNA]</scope>
    <source>
        <strain evidence="2 3">NEB113</strain>
    </source>
</reference>
<organism evidence="2 3">
    <name type="scientific">Cellulosimicrobium cellulans</name>
    <name type="common">Arthrobacter luteus</name>
    <dbReference type="NCBI Taxonomy" id="1710"/>
    <lineage>
        <taxon>Bacteria</taxon>
        <taxon>Bacillati</taxon>
        <taxon>Actinomycetota</taxon>
        <taxon>Actinomycetes</taxon>
        <taxon>Micrococcales</taxon>
        <taxon>Promicromonosporaceae</taxon>
        <taxon>Cellulosimicrobium</taxon>
    </lineage>
</organism>
<keyword evidence="3" id="KW-1185">Reference proteome</keyword>
<dbReference type="EMBL" id="CP041694">
    <property type="protein sequence ID" value="QDP73985.1"/>
    <property type="molecule type" value="Genomic_DNA"/>
</dbReference>
<evidence type="ECO:0000313" key="2">
    <source>
        <dbReference type="EMBL" id="QDP73985.1"/>
    </source>
</evidence>
<dbReference type="InterPro" id="IPR024590">
    <property type="entry name" value="HrpA_C"/>
</dbReference>
<evidence type="ECO:0000259" key="1">
    <source>
        <dbReference type="Pfam" id="PF11898"/>
    </source>
</evidence>
<dbReference type="RefSeq" id="WP_114553055.1">
    <property type="nucleotide sequence ID" value="NZ_BSTG01000002.1"/>
</dbReference>
<protein>
    <submittedName>
        <fullName evidence="2">DUF3418 domain-containing protein</fullName>
    </submittedName>
</protein>
<sequence>MPELRVSLFAQQRGTDGPVSEKRIRTLLTPDGW</sequence>
<proteinExistence type="predicted"/>